<name>A0A1I7TL31_9PELO</name>
<sequence length="597" mass="70513">MAFIRVYDWRIVSKREGSRITVDYCLEHQPHPYEPEIQFQTSTRRNNNQNFQKEFIDYYTPEVFMRDLEERRMRSQKTMLGDLSLTAHPDRTPTKRSVDSKIYLPPGRMKATFGARSLVPPLAAQIAGGATQPYVDVYGEMEMTALETIVKNAEDIGMQEEIIEEVIEEEQVWMGQQEVMPQDGYYSQELLDDHQLVEYEDADSYQAFLPIRNGDAYFSLNLPDLVSKQHQFTQEGGATIRLVSCFNKKCQRQVACNGYLYTIKDYVSDTQWNNWRCINDHCFGEIRTTPDFTEIRECHGHVETCPNPDELQIAIRIAVYDARLLAEFTDTPLDNLYFGAVERIKVDYPDGVLLFPPFEVIKSTLEDHRINKIYRKRFEMQKFKDKQKKMNMTPDEVLFAENSSGMIKFRRTKPFPVSLCNDCNEQFISTNLPSQDQLVAHYMYNHDRRMTIERFEFKDVNAFDQYLRELNAQSRYKMKRMGLADENMYYLCGHDDRISKNGVGRASRLQQQNCHCTAFIRVFDWRIVSKREGSRITVDYCLEHQPHPYEPEIQFQTSTRRNNNQNFQKEFIDYYTPEIEHPQKEVSIRRSIFRREE</sequence>
<evidence type="ECO:0000313" key="2">
    <source>
        <dbReference type="WBParaSite" id="Csp11.Scaffold628.g6976.t1"/>
    </source>
</evidence>
<reference evidence="2" key="1">
    <citation type="submission" date="2016-11" db="UniProtKB">
        <authorList>
            <consortium name="WormBaseParasite"/>
        </authorList>
    </citation>
    <scope>IDENTIFICATION</scope>
</reference>
<proteinExistence type="predicted"/>
<dbReference type="Proteomes" id="UP000095282">
    <property type="component" value="Unplaced"/>
</dbReference>
<protein>
    <submittedName>
        <fullName evidence="2">C2H2-type domain-containing protein</fullName>
    </submittedName>
</protein>
<evidence type="ECO:0000313" key="1">
    <source>
        <dbReference type="Proteomes" id="UP000095282"/>
    </source>
</evidence>
<dbReference type="eggNOG" id="ENOG502SH96">
    <property type="taxonomic scope" value="Eukaryota"/>
</dbReference>
<dbReference type="AlphaFoldDB" id="A0A1I7TL31"/>
<keyword evidence="1" id="KW-1185">Reference proteome</keyword>
<dbReference type="InterPro" id="IPR052797">
    <property type="entry name" value="RegFact_GeneExpr_CellDeath"/>
</dbReference>
<dbReference type="WBParaSite" id="Csp11.Scaffold628.g6976.t1">
    <property type="protein sequence ID" value="Csp11.Scaffold628.g6976.t1"/>
    <property type="gene ID" value="Csp11.Scaffold628.g6976"/>
</dbReference>
<accession>A0A1I7TL31</accession>
<dbReference type="STRING" id="1561998.A0A1I7TL31"/>
<organism evidence="1 2">
    <name type="scientific">Caenorhabditis tropicalis</name>
    <dbReference type="NCBI Taxonomy" id="1561998"/>
    <lineage>
        <taxon>Eukaryota</taxon>
        <taxon>Metazoa</taxon>
        <taxon>Ecdysozoa</taxon>
        <taxon>Nematoda</taxon>
        <taxon>Chromadorea</taxon>
        <taxon>Rhabditida</taxon>
        <taxon>Rhabditina</taxon>
        <taxon>Rhabditomorpha</taxon>
        <taxon>Rhabditoidea</taxon>
        <taxon>Rhabditidae</taxon>
        <taxon>Peloderinae</taxon>
        <taxon>Caenorhabditis</taxon>
    </lineage>
</organism>
<dbReference type="PANTHER" id="PTHR33936">
    <property type="entry name" value="PROTEIN CBG17840"/>
    <property type="match status" value="1"/>
</dbReference>
<dbReference type="PANTHER" id="PTHR33936:SF24">
    <property type="entry name" value="C2H2-TYPE DOMAIN-CONTAINING PROTEIN"/>
    <property type="match status" value="1"/>
</dbReference>